<reference evidence="7" key="1">
    <citation type="submission" date="2016-10" db="EMBL/GenBank/DDBJ databases">
        <authorList>
            <person name="Varghese N."/>
            <person name="Submissions S."/>
        </authorList>
    </citation>
    <scope>NUCLEOTIDE SEQUENCE [LARGE SCALE GENOMIC DNA]</scope>
    <source>
        <strain evidence="7">CGMCC 4.3530</strain>
    </source>
</reference>
<dbReference type="OrthoDB" id="3237195at2"/>
<evidence type="ECO:0000259" key="5">
    <source>
        <dbReference type="PROSITE" id="PS50977"/>
    </source>
</evidence>
<dbReference type="GO" id="GO:0000976">
    <property type="term" value="F:transcription cis-regulatory region binding"/>
    <property type="evidence" value="ECO:0007669"/>
    <property type="project" value="TreeGrafter"/>
</dbReference>
<dbReference type="Proteomes" id="UP000199529">
    <property type="component" value="Unassembled WGS sequence"/>
</dbReference>
<accession>A0A1H3J7T2</accession>
<dbReference type="Gene3D" id="1.10.357.10">
    <property type="entry name" value="Tetracycline Repressor, domain 2"/>
    <property type="match status" value="1"/>
</dbReference>
<evidence type="ECO:0000313" key="6">
    <source>
        <dbReference type="EMBL" id="SDY35986.1"/>
    </source>
</evidence>
<evidence type="ECO:0000313" key="7">
    <source>
        <dbReference type="Proteomes" id="UP000199529"/>
    </source>
</evidence>
<protein>
    <submittedName>
        <fullName evidence="6">Transcriptional regulator, TetR family</fullName>
    </submittedName>
</protein>
<evidence type="ECO:0000256" key="1">
    <source>
        <dbReference type="ARBA" id="ARBA00023015"/>
    </source>
</evidence>
<dbReference type="InterPro" id="IPR047923">
    <property type="entry name" value="ArpA-like"/>
</dbReference>
<evidence type="ECO:0000256" key="3">
    <source>
        <dbReference type="ARBA" id="ARBA00023163"/>
    </source>
</evidence>
<dbReference type="EMBL" id="FNOK01000025">
    <property type="protein sequence ID" value="SDY35986.1"/>
    <property type="molecule type" value="Genomic_DNA"/>
</dbReference>
<dbReference type="InterPro" id="IPR036271">
    <property type="entry name" value="Tet_transcr_reg_TetR-rel_C_sf"/>
</dbReference>
<dbReference type="InterPro" id="IPR023772">
    <property type="entry name" value="DNA-bd_HTH_TetR-type_CS"/>
</dbReference>
<dbReference type="RefSeq" id="WP_093269355.1">
    <property type="nucleotide sequence ID" value="NZ_FNOK01000025.1"/>
</dbReference>
<feature type="domain" description="HTH tetR-type" evidence="5">
    <location>
        <begin position="8"/>
        <end position="68"/>
    </location>
</feature>
<dbReference type="PROSITE" id="PS01081">
    <property type="entry name" value="HTH_TETR_1"/>
    <property type="match status" value="1"/>
</dbReference>
<feature type="DNA-binding region" description="H-T-H motif" evidence="4">
    <location>
        <begin position="31"/>
        <end position="50"/>
    </location>
</feature>
<keyword evidence="2 4" id="KW-0238">DNA-binding</keyword>
<dbReference type="AlphaFoldDB" id="A0A1H3J7T2"/>
<dbReference type="SUPFAM" id="SSF46689">
    <property type="entry name" value="Homeodomain-like"/>
    <property type="match status" value="1"/>
</dbReference>
<gene>
    <name evidence="6" type="ORF">SAMN05216215_102539</name>
</gene>
<dbReference type="GO" id="GO:0003700">
    <property type="term" value="F:DNA-binding transcription factor activity"/>
    <property type="evidence" value="ECO:0007669"/>
    <property type="project" value="TreeGrafter"/>
</dbReference>
<dbReference type="Pfam" id="PF00440">
    <property type="entry name" value="TetR_N"/>
    <property type="match status" value="1"/>
</dbReference>
<dbReference type="PANTHER" id="PTHR30055:SF234">
    <property type="entry name" value="HTH-TYPE TRANSCRIPTIONAL REGULATOR BETI"/>
    <property type="match status" value="1"/>
</dbReference>
<dbReference type="STRING" id="418495.SAMN05216215_102539"/>
<keyword evidence="3" id="KW-0804">Transcription</keyword>
<dbReference type="InterPro" id="IPR050109">
    <property type="entry name" value="HTH-type_TetR-like_transc_reg"/>
</dbReference>
<sequence>MPQQHRAKLTRGAILAAAAEEFDLIGYEAATLSSVLRRSGITKGAFYFHFTAKEAVAEALARQYLLNLTAMRRRWSGRSLDPLSTLVGLTSEAARRLERDVVLRAGMLLACNRIGAESDGWYEAICELVLKATEAGQLRPGVDPAEAARVLYAALVGAHTVGDEPEGLVDRFEEIWRVVLAGVARDGWHADAELTGQL</sequence>
<dbReference type="SUPFAM" id="SSF48498">
    <property type="entry name" value="Tetracyclin repressor-like, C-terminal domain"/>
    <property type="match status" value="1"/>
</dbReference>
<dbReference type="PANTHER" id="PTHR30055">
    <property type="entry name" value="HTH-TYPE TRANSCRIPTIONAL REGULATOR RUTR"/>
    <property type="match status" value="1"/>
</dbReference>
<keyword evidence="7" id="KW-1185">Reference proteome</keyword>
<evidence type="ECO:0000256" key="4">
    <source>
        <dbReference type="PROSITE-ProRule" id="PRU00335"/>
    </source>
</evidence>
<organism evidence="6 7">
    <name type="scientific">Saccharopolyspora shandongensis</name>
    <dbReference type="NCBI Taxonomy" id="418495"/>
    <lineage>
        <taxon>Bacteria</taxon>
        <taxon>Bacillati</taxon>
        <taxon>Actinomycetota</taxon>
        <taxon>Actinomycetes</taxon>
        <taxon>Pseudonocardiales</taxon>
        <taxon>Pseudonocardiaceae</taxon>
        <taxon>Saccharopolyspora</taxon>
    </lineage>
</organism>
<name>A0A1H3J7T2_9PSEU</name>
<evidence type="ECO:0000256" key="2">
    <source>
        <dbReference type="ARBA" id="ARBA00023125"/>
    </source>
</evidence>
<keyword evidence="1" id="KW-0805">Transcription regulation</keyword>
<dbReference type="PROSITE" id="PS50977">
    <property type="entry name" value="HTH_TETR_2"/>
    <property type="match status" value="1"/>
</dbReference>
<proteinExistence type="predicted"/>
<dbReference type="NCBIfam" id="NF041196">
    <property type="entry name" value="ScbR_bind_reg"/>
    <property type="match status" value="1"/>
</dbReference>
<dbReference type="InterPro" id="IPR001647">
    <property type="entry name" value="HTH_TetR"/>
</dbReference>
<dbReference type="InterPro" id="IPR009057">
    <property type="entry name" value="Homeodomain-like_sf"/>
</dbReference>
<dbReference type="PRINTS" id="PR00455">
    <property type="entry name" value="HTHTETR"/>
</dbReference>